<accession>A0A9W8EET1</accession>
<dbReference type="EMBL" id="JANBQB010000084">
    <property type="protein sequence ID" value="KAJ1982633.1"/>
    <property type="molecule type" value="Genomic_DNA"/>
</dbReference>
<evidence type="ECO:0000256" key="2">
    <source>
        <dbReference type="SAM" id="Phobius"/>
    </source>
</evidence>
<keyword evidence="2" id="KW-1133">Transmembrane helix</keyword>
<gene>
    <name evidence="3" type="ORF">H4R34_001652</name>
</gene>
<evidence type="ECO:0000256" key="1">
    <source>
        <dbReference type="SAM" id="MobiDB-lite"/>
    </source>
</evidence>
<reference evidence="3" key="1">
    <citation type="submission" date="2022-07" db="EMBL/GenBank/DDBJ databases">
        <title>Phylogenomic reconstructions and comparative analyses of Kickxellomycotina fungi.</title>
        <authorList>
            <person name="Reynolds N.K."/>
            <person name="Stajich J.E."/>
            <person name="Barry K."/>
            <person name="Grigoriev I.V."/>
            <person name="Crous P."/>
            <person name="Smith M.E."/>
        </authorList>
    </citation>
    <scope>NUCLEOTIDE SEQUENCE</scope>
    <source>
        <strain evidence="3">RSA 567</strain>
    </source>
</reference>
<feature type="region of interest" description="Disordered" evidence="1">
    <location>
        <begin position="1"/>
        <end position="68"/>
    </location>
</feature>
<name>A0A9W8EET1_9FUNG</name>
<feature type="compositionally biased region" description="Pro residues" evidence="1">
    <location>
        <begin position="20"/>
        <end position="34"/>
    </location>
</feature>
<feature type="compositionally biased region" description="Low complexity" evidence="1">
    <location>
        <begin position="35"/>
        <end position="49"/>
    </location>
</feature>
<dbReference type="Proteomes" id="UP001151582">
    <property type="component" value="Unassembled WGS sequence"/>
</dbReference>
<feature type="region of interest" description="Disordered" evidence="1">
    <location>
        <begin position="185"/>
        <end position="209"/>
    </location>
</feature>
<evidence type="ECO:0000313" key="4">
    <source>
        <dbReference type="Proteomes" id="UP001151582"/>
    </source>
</evidence>
<keyword evidence="4" id="KW-1185">Reference proteome</keyword>
<keyword evidence="2" id="KW-0472">Membrane</keyword>
<proteinExistence type="predicted"/>
<sequence>MTATSLTAYEPTTVAITVEPPTPPRSPATSPPLISPSSSRRSSVISRPVSPLPPPHNPTPDTATGWASPDHQAIVEPSVQVKQLSAQLNRFESAFTFCVYVFLIIAVSLIIVVAVPLQNRTIPCLIVGLLALISLIGVYLIRRRLRQLKAKYDHVSSIAAEVQSFSTSTDRLSVLPLPPPSYQAALSEPPAYPQLSKLPSYQSLRRESI</sequence>
<protein>
    <submittedName>
        <fullName evidence="3">Uncharacterized protein</fullName>
    </submittedName>
</protein>
<evidence type="ECO:0000313" key="3">
    <source>
        <dbReference type="EMBL" id="KAJ1982633.1"/>
    </source>
</evidence>
<organism evidence="3 4">
    <name type="scientific">Dimargaris verticillata</name>
    <dbReference type="NCBI Taxonomy" id="2761393"/>
    <lineage>
        <taxon>Eukaryota</taxon>
        <taxon>Fungi</taxon>
        <taxon>Fungi incertae sedis</taxon>
        <taxon>Zoopagomycota</taxon>
        <taxon>Kickxellomycotina</taxon>
        <taxon>Dimargaritomycetes</taxon>
        <taxon>Dimargaritales</taxon>
        <taxon>Dimargaritaceae</taxon>
        <taxon>Dimargaris</taxon>
    </lineage>
</organism>
<feature type="transmembrane region" description="Helical" evidence="2">
    <location>
        <begin position="94"/>
        <end position="114"/>
    </location>
</feature>
<dbReference type="AlphaFoldDB" id="A0A9W8EET1"/>
<feature type="transmembrane region" description="Helical" evidence="2">
    <location>
        <begin position="120"/>
        <end position="141"/>
    </location>
</feature>
<comment type="caution">
    <text evidence="3">The sequence shown here is derived from an EMBL/GenBank/DDBJ whole genome shotgun (WGS) entry which is preliminary data.</text>
</comment>
<keyword evidence="2" id="KW-0812">Transmembrane</keyword>
<dbReference type="OrthoDB" id="10363851at2759"/>